<dbReference type="OrthoDB" id="288203at2759"/>
<sequence>MCNCSSEQLKKGFFKTVPSINIMKKYKIRTDLPNDIIAGFTVGVMQLPQGMAYAMLADLPPIVGLYVAFFPVLLYYIFGTSKHISMGTVAVVSLMTGSIVSQLDEKPGVVTLTVEPYNVTGGNYSTTTPGTPDLISALDVEKMALAASVCFLVGVIQTLFGVFRLGFVTTYMSDPLVSGFTTGAAVHVFTSQVKYIFGLKIKRFPNLYQIFNTYKAIIENIGDTNPATIIMSAICIVILYIVKVQVNTRFKKHLKIPIPVELVVVVIGTLASHYGHFHDTYGMKTVGKVPAGLPLPKIPSFRDATDNFSEAIIVAVVAFAQSVSLAALMAKKHHYRIDSNQEFIAYGVSNIFGSFFSCYPAAASVSRSSVQESAGGKTQLTSVFSAALVLVVILVIGPLFEDLPNCVLSSIIVVALRSMFMQLFQLRKLFHVSAYDFVIWIVTFVSVVVFYVDIGLWVGIGFSFVTVVVRTQVAKARILKKIDPVNAFADESKYIKTRGFSGIRIVGFNAPLYFANGDLFLRQVYTLSDTKPERVRKQIKRLGSISEFRRQSSLKSLESISSFRSARSDTSTRSSNPGSSLEENGFLPTSNDLAPMGRPIDTSMADCGYVHHIILDCSSMCFIDTVGGKILKQLCDDYKSIHVTVLLACICDQAWSVLEKTKFVEKYGDNTYMTVEDAVTAARLASPAEERKLQIYLETIMEESEINTETQLISDNT</sequence>
<dbReference type="PANTHER" id="PTHR11814">
    <property type="entry name" value="SULFATE TRANSPORTER"/>
    <property type="match status" value="1"/>
</dbReference>
<evidence type="ECO:0000256" key="6">
    <source>
        <dbReference type="SAM" id="Phobius"/>
    </source>
</evidence>
<evidence type="ECO:0000256" key="2">
    <source>
        <dbReference type="ARBA" id="ARBA00022692"/>
    </source>
</evidence>
<keyword evidence="3 6" id="KW-1133">Transmembrane helix</keyword>
<dbReference type="Pfam" id="PF01740">
    <property type="entry name" value="STAS"/>
    <property type="match status" value="1"/>
</dbReference>
<dbReference type="CDD" id="cd07042">
    <property type="entry name" value="STAS_SulP_like_sulfate_transporter"/>
    <property type="match status" value="1"/>
</dbReference>
<feature type="transmembrane region" description="Helical" evidence="6">
    <location>
        <begin position="224"/>
        <end position="242"/>
    </location>
</feature>
<dbReference type="InterPro" id="IPR002645">
    <property type="entry name" value="STAS_dom"/>
</dbReference>
<organism evidence="8 9">
    <name type="scientific">Mytilus edulis</name>
    <name type="common">Blue mussel</name>
    <dbReference type="NCBI Taxonomy" id="6550"/>
    <lineage>
        <taxon>Eukaryota</taxon>
        <taxon>Metazoa</taxon>
        <taxon>Spiralia</taxon>
        <taxon>Lophotrochozoa</taxon>
        <taxon>Mollusca</taxon>
        <taxon>Bivalvia</taxon>
        <taxon>Autobranchia</taxon>
        <taxon>Pteriomorphia</taxon>
        <taxon>Mytilida</taxon>
        <taxon>Mytiloidea</taxon>
        <taxon>Mytilidae</taxon>
        <taxon>Mytilinae</taxon>
        <taxon>Mytilus</taxon>
    </lineage>
</organism>
<name>A0A8S3SP52_MYTED</name>
<dbReference type="GO" id="GO:0055085">
    <property type="term" value="P:transmembrane transport"/>
    <property type="evidence" value="ECO:0007669"/>
    <property type="project" value="InterPro"/>
</dbReference>
<gene>
    <name evidence="8" type="ORF">MEDL_36807</name>
</gene>
<feature type="domain" description="STAS" evidence="7">
    <location>
        <begin position="493"/>
        <end position="682"/>
    </location>
</feature>
<dbReference type="SUPFAM" id="SSF52091">
    <property type="entry name" value="SpoIIaa-like"/>
    <property type="match status" value="1"/>
</dbReference>
<dbReference type="GO" id="GO:0016020">
    <property type="term" value="C:membrane"/>
    <property type="evidence" value="ECO:0007669"/>
    <property type="project" value="UniProtKB-SubCell"/>
</dbReference>
<proteinExistence type="predicted"/>
<evidence type="ECO:0000256" key="5">
    <source>
        <dbReference type="SAM" id="MobiDB-lite"/>
    </source>
</evidence>
<evidence type="ECO:0000256" key="4">
    <source>
        <dbReference type="ARBA" id="ARBA00023136"/>
    </source>
</evidence>
<comment type="caution">
    <text evidence="8">The sequence shown here is derived from an EMBL/GenBank/DDBJ whole genome shotgun (WGS) entry which is preliminary data.</text>
</comment>
<accession>A0A8S3SP52</accession>
<dbReference type="PROSITE" id="PS50801">
    <property type="entry name" value="STAS"/>
    <property type="match status" value="1"/>
</dbReference>
<feature type="transmembrane region" description="Helical" evidence="6">
    <location>
        <begin position="343"/>
        <end position="362"/>
    </location>
</feature>
<feature type="transmembrane region" description="Helical" evidence="6">
    <location>
        <begin position="311"/>
        <end position="331"/>
    </location>
</feature>
<feature type="transmembrane region" description="Helical" evidence="6">
    <location>
        <begin position="382"/>
        <end position="400"/>
    </location>
</feature>
<dbReference type="Pfam" id="PF00916">
    <property type="entry name" value="Sulfate_transp"/>
    <property type="match status" value="1"/>
</dbReference>
<dbReference type="EMBL" id="CAJPWZ010001789">
    <property type="protein sequence ID" value="CAG2223505.1"/>
    <property type="molecule type" value="Genomic_DNA"/>
</dbReference>
<feature type="transmembrane region" description="Helical" evidence="6">
    <location>
        <begin position="59"/>
        <end position="78"/>
    </location>
</feature>
<dbReference type="InterPro" id="IPR036513">
    <property type="entry name" value="STAS_dom_sf"/>
</dbReference>
<evidence type="ECO:0000259" key="7">
    <source>
        <dbReference type="PROSITE" id="PS50801"/>
    </source>
</evidence>
<keyword evidence="4 6" id="KW-0472">Membrane</keyword>
<feature type="region of interest" description="Disordered" evidence="5">
    <location>
        <begin position="567"/>
        <end position="592"/>
    </location>
</feature>
<keyword evidence="9" id="KW-1185">Reference proteome</keyword>
<evidence type="ECO:0000313" key="9">
    <source>
        <dbReference type="Proteomes" id="UP000683360"/>
    </source>
</evidence>
<dbReference type="AlphaFoldDB" id="A0A8S3SP52"/>
<evidence type="ECO:0000256" key="3">
    <source>
        <dbReference type="ARBA" id="ARBA00022989"/>
    </source>
</evidence>
<evidence type="ECO:0000313" key="8">
    <source>
        <dbReference type="EMBL" id="CAG2223505.1"/>
    </source>
</evidence>
<dbReference type="Proteomes" id="UP000683360">
    <property type="component" value="Unassembled WGS sequence"/>
</dbReference>
<dbReference type="Gene3D" id="3.30.750.24">
    <property type="entry name" value="STAS domain"/>
    <property type="match status" value="1"/>
</dbReference>
<dbReference type="InterPro" id="IPR011547">
    <property type="entry name" value="SLC26A/SulP_dom"/>
</dbReference>
<feature type="transmembrane region" description="Helical" evidence="6">
    <location>
        <begin position="437"/>
        <end position="469"/>
    </location>
</feature>
<dbReference type="InterPro" id="IPR001902">
    <property type="entry name" value="SLC26A/SulP_fam"/>
</dbReference>
<reference evidence="8" key="1">
    <citation type="submission" date="2021-03" db="EMBL/GenBank/DDBJ databases">
        <authorList>
            <person name="Bekaert M."/>
        </authorList>
    </citation>
    <scope>NUCLEOTIDE SEQUENCE</scope>
</reference>
<feature type="compositionally biased region" description="Polar residues" evidence="5">
    <location>
        <begin position="576"/>
        <end position="592"/>
    </location>
</feature>
<feature type="transmembrane region" description="Helical" evidence="6">
    <location>
        <begin position="144"/>
        <end position="167"/>
    </location>
</feature>
<comment type="subcellular location">
    <subcellularLocation>
        <location evidence="1">Membrane</location>
        <topology evidence="1">Multi-pass membrane protein</topology>
    </subcellularLocation>
</comment>
<dbReference type="NCBIfam" id="TIGR00815">
    <property type="entry name" value="sulP"/>
    <property type="match status" value="1"/>
</dbReference>
<evidence type="ECO:0000256" key="1">
    <source>
        <dbReference type="ARBA" id="ARBA00004141"/>
    </source>
</evidence>
<feature type="transmembrane region" description="Helical" evidence="6">
    <location>
        <begin position="254"/>
        <end position="274"/>
    </location>
</feature>
<keyword evidence="2 6" id="KW-0812">Transmembrane</keyword>
<protein>
    <recommendedName>
        <fullName evidence="7">STAS domain-containing protein</fullName>
    </recommendedName>
</protein>
<feature type="transmembrane region" description="Helical" evidence="6">
    <location>
        <begin position="407"/>
        <end position="425"/>
    </location>
</feature>